<dbReference type="Pfam" id="PF06991">
    <property type="entry name" value="MFAP1"/>
    <property type="match status" value="1"/>
</dbReference>
<dbReference type="EMBL" id="JBFOLK010000004">
    <property type="protein sequence ID" value="KAL2519642.1"/>
    <property type="molecule type" value="Genomic_DNA"/>
</dbReference>
<keyword evidence="4" id="KW-1185">Reference proteome</keyword>
<evidence type="ECO:0000313" key="4">
    <source>
        <dbReference type="Proteomes" id="UP001604336"/>
    </source>
</evidence>
<protein>
    <submittedName>
        <fullName evidence="3">MFAP1 domain-containing protein</fullName>
    </submittedName>
</protein>
<feature type="domain" description="Micro-fibrillar-associated protein 1 C-terminal" evidence="2">
    <location>
        <begin position="49"/>
        <end position="99"/>
    </location>
</feature>
<name>A0ABD1U3Q6_9LAMI</name>
<dbReference type="InterPro" id="IPR009730">
    <property type="entry name" value="MFAP1_C"/>
</dbReference>
<dbReference type="AlphaFoldDB" id="A0ABD1U3Q6"/>
<dbReference type="Proteomes" id="UP001604336">
    <property type="component" value="Unassembled WGS sequence"/>
</dbReference>
<comment type="caution">
    <text evidence="3">The sequence shown here is derived from an EMBL/GenBank/DDBJ whole genome shotgun (WGS) entry which is preliminary data.</text>
</comment>
<accession>A0ABD1U3Q6</accession>
<reference evidence="4" key="1">
    <citation type="submission" date="2024-07" db="EMBL/GenBank/DDBJ databases">
        <title>Two chromosome-level genome assemblies of Korean endemic species Abeliophyllum distichum and Forsythia ovata (Oleaceae).</title>
        <authorList>
            <person name="Jang H."/>
        </authorList>
    </citation>
    <scope>NUCLEOTIDE SEQUENCE [LARGE SCALE GENOMIC DNA]</scope>
</reference>
<dbReference type="PANTHER" id="PTHR15327">
    <property type="entry name" value="MICROFIBRIL-ASSOCIATED PROTEIN"/>
    <property type="match status" value="1"/>
</dbReference>
<gene>
    <name evidence="3" type="ORF">Adt_15889</name>
</gene>
<evidence type="ECO:0000256" key="1">
    <source>
        <dbReference type="SAM" id="MobiDB-lite"/>
    </source>
</evidence>
<evidence type="ECO:0000313" key="3">
    <source>
        <dbReference type="EMBL" id="KAL2519642.1"/>
    </source>
</evidence>
<dbReference type="InterPro" id="IPR033194">
    <property type="entry name" value="MFAP1"/>
</dbReference>
<organism evidence="3 4">
    <name type="scientific">Abeliophyllum distichum</name>
    <dbReference type="NCBI Taxonomy" id="126358"/>
    <lineage>
        <taxon>Eukaryota</taxon>
        <taxon>Viridiplantae</taxon>
        <taxon>Streptophyta</taxon>
        <taxon>Embryophyta</taxon>
        <taxon>Tracheophyta</taxon>
        <taxon>Spermatophyta</taxon>
        <taxon>Magnoliopsida</taxon>
        <taxon>eudicotyledons</taxon>
        <taxon>Gunneridae</taxon>
        <taxon>Pentapetalae</taxon>
        <taxon>asterids</taxon>
        <taxon>lamiids</taxon>
        <taxon>Lamiales</taxon>
        <taxon>Oleaceae</taxon>
        <taxon>Forsythieae</taxon>
        <taxon>Abeliophyllum</taxon>
    </lineage>
</organism>
<feature type="region of interest" description="Disordered" evidence="1">
    <location>
        <begin position="22"/>
        <end position="54"/>
    </location>
</feature>
<proteinExistence type="predicted"/>
<evidence type="ECO:0000259" key="2">
    <source>
        <dbReference type="Pfam" id="PF06991"/>
    </source>
</evidence>
<sequence>MNADAMEERGRRIREKLLLRQQEEAALMPEEEEEEVEEEEEESEYETNSEEEMMGIAMVKSVFVSKSERDTISEHVRLEAEERALEEAVKKMMEERRVET</sequence>
<feature type="compositionally biased region" description="Acidic residues" evidence="1">
    <location>
        <begin position="29"/>
        <end position="53"/>
    </location>
</feature>